<name>A0A366SGE4_9ENTE</name>
<dbReference type="Proteomes" id="UP000252800">
    <property type="component" value="Unassembled WGS sequence"/>
</dbReference>
<dbReference type="CDD" id="cd05827">
    <property type="entry name" value="Sortase_C"/>
    <property type="match status" value="1"/>
</dbReference>
<dbReference type="InterPro" id="IPR023365">
    <property type="entry name" value="Sortase_dom-sf"/>
</dbReference>
<accession>A0A366SGE4</accession>
<dbReference type="AlphaFoldDB" id="A0A366SGE4"/>
<gene>
    <name evidence="4" type="ORF">EB18_01040</name>
</gene>
<evidence type="ECO:0000313" key="4">
    <source>
        <dbReference type="EMBL" id="RBR30037.1"/>
    </source>
</evidence>
<dbReference type="GO" id="GO:0016787">
    <property type="term" value="F:hydrolase activity"/>
    <property type="evidence" value="ECO:0007669"/>
    <property type="project" value="UniProtKB-KW"/>
</dbReference>
<feature type="transmembrane region" description="Helical" evidence="3">
    <location>
        <begin position="248"/>
        <end position="265"/>
    </location>
</feature>
<organism evidence="4 5">
    <name type="scientific">Enterococcus cecorum</name>
    <dbReference type="NCBI Taxonomy" id="44008"/>
    <lineage>
        <taxon>Bacteria</taxon>
        <taxon>Bacillati</taxon>
        <taxon>Bacillota</taxon>
        <taxon>Bacilli</taxon>
        <taxon>Lactobacillales</taxon>
        <taxon>Enterococcaceae</taxon>
        <taxon>Enterococcus</taxon>
    </lineage>
</organism>
<keyword evidence="3" id="KW-0812">Transmembrane</keyword>
<dbReference type="Pfam" id="PF04203">
    <property type="entry name" value="Sortase"/>
    <property type="match status" value="1"/>
</dbReference>
<dbReference type="RefSeq" id="WP_113784390.1">
    <property type="nucleotide sequence ID" value="NZ_KZ845741.1"/>
</dbReference>
<evidence type="ECO:0000256" key="2">
    <source>
        <dbReference type="PIRSR" id="PIRSR605754-1"/>
    </source>
</evidence>
<dbReference type="NCBIfam" id="NF033745">
    <property type="entry name" value="class_C_sortase"/>
    <property type="match status" value="1"/>
</dbReference>
<feature type="active site" description="Acyl-thioester intermediate" evidence="2">
    <location>
        <position position="211"/>
    </location>
</feature>
<proteinExistence type="predicted"/>
<dbReference type="Gene3D" id="2.40.260.10">
    <property type="entry name" value="Sortase"/>
    <property type="match status" value="1"/>
</dbReference>
<feature type="active site" description="Proton donor/acceptor" evidence="2">
    <location>
        <position position="149"/>
    </location>
</feature>
<evidence type="ECO:0000313" key="5">
    <source>
        <dbReference type="Proteomes" id="UP000252800"/>
    </source>
</evidence>
<dbReference type="InterPro" id="IPR005754">
    <property type="entry name" value="Sortase"/>
</dbReference>
<dbReference type="NCBIfam" id="TIGR01076">
    <property type="entry name" value="sortase_fam"/>
    <property type="match status" value="1"/>
</dbReference>
<dbReference type="EMBL" id="LEOY01000006">
    <property type="protein sequence ID" value="RBR30037.1"/>
    <property type="molecule type" value="Genomic_DNA"/>
</dbReference>
<keyword evidence="1" id="KW-0378">Hydrolase</keyword>
<keyword evidence="3" id="KW-0472">Membrane</keyword>
<dbReference type="InterPro" id="IPR042002">
    <property type="entry name" value="Sortase_C"/>
</dbReference>
<evidence type="ECO:0008006" key="6">
    <source>
        <dbReference type="Google" id="ProtNLM"/>
    </source>
</evidence>
<protein>
    <recommendedName>
        <fullName evidence="6">Class C sortase</fullName>
    </recommendedName>
</protein>
<keyword evidence="3" id="KW-1133">Transmembrane helix</keyword>
<comment type="caution">
    <text evidence="4">The sequence shown here is derived from an EMBL/GenBank/DDBJ whole genome shotgun (WGS) entry which is preliminary data.</text>
</comment>
<evidence type="ECO:0000256" key="1">
    <source>
        <dbReference type="ARBA" id="ARBA00022801"/>
    </source>
</evidence>
<evidence type="ECO:0000256" key="3">
    <source>
        <dbReference type="SAM" id="Phobius"/>
    </source>
</evidence>
<sequence>MKKQSKVQRIIYRTLIILGFCLISYPFVSQMYYNYVTKQENQSFINTAKKQSMTEINEKIKLAKYYNQSLNPRKITDPFSSNEKRGRENYAKMLELHEMIGSVEIPSINQDLPIRAGTSEYVLQKGCGHLEGTSLPVGGKNTHTVITAHRGLPNAKFFTDLDKLKVGDKFYIHNIKQTLAYKVINIQTVKPDNFKPILIQPNKDLATLLTCTPYMINSHRLLVTGERVKYNPRAKEKNQVTFYRNPEYKLLIILLIFLLFYIVRIRKKQKRKVG</sequence>
<feature type="transmembrane region" description="Helical" evidence="3">
    <location>
        <begin position="12"/>
        <end position="33"/>
    </location>
</feature>
<dbReference type="SUPFAM" id="SSF63817">
    <property type="entry name" value="Sortase"/>
    <property type="match status" value="1"/>
</dbReference>
<reference evidence="4 5" key="1">
    <citation type="submission" date="2015-06" db="EMBL/GenBank/DDBJ databases">
        <title>The Genome Sequence of Enterococcus cecorum 170AEA1.</title>
        <authorList>
            <consortium name="The Broad Institute Genomics Platform"/>
            <consortium name="The Broad Institute Genome Sequencing Center for Infectious Disease"/>
            <person name="Earl A.M."/>
            <person name="Van Tyne D."/>
            <person name="Lebreton F."/>
            <person name="Saavedra J.T."/>
            <person name="Gilmore M.S."/>
            <person name="Manson McGuire A."/>
            <person name="Clock S."/>
            <person name="Crupain M."/>
            <person name="Rangan U."/>
            <person name="Young S."/>
            <person name="Abouelleil A."/>
            <person name="Cao P."/>
            <person name="Chapman S.B."/>
            <person name="Griggs A."/>
            <person name="Priest M."/>
            <person name="Shea T."/>
            <person name="Wortman J."/>
            <person name="Nusbaum C."/>
            <person name="Birren B."/>
        </authorList>
    </citation>
    <scope>NUCLEOTIDE SEQUENCE [LARGE SCALE GENOMIC DNA]</scope>
    <source>
        <strain evidence="4 5">170AEA1</strain>
    </source>
</reference>